<feature type="domain" description="PilZ" evidence="1">
    <location>
        <begin position="469"/>
        <end position="565"/>
    </location>
</feature>
<dbReference type="Gene3D" id="2.40.10.220">
    <property type="entry name" value="predicted glycosyltransferase like domains"/>
    <property type="match status" value="1"/>
</dbReference>
<dbReference type="Pfam" id="PF07238">
    <property type="entry name" value="PilZ"/>
    <property type="match status" value="2"/>
</dbReference>
<reference evidence="2 3" key="1">
    <citation type="submission" date="2021-02" db="EMBL/GenBank/DDBJ databases">
        <authorList>
            <person name="Park J.-S."/>
        </authorList>
    </citation>
    <scope>NUCLEOTIDE SEQUENCE [LARGE SCALE GENOMIC DNA]</scope>
    <source>
        <strain evidence="2 3">188UL20-2</strain>
    </source>
</reference>
<sequence length="779" mass="89688">MNQPEVLSLVEQLIPAYHAADFEQLIDSLTEGEPPSLKLLTKMELKRVMSTCTKSIDLRGRVNGECREYLLDGLTHWLDDVAINTYHKKIVRFGGYTEGVYEALINTHNNFRILHQNGKMKRTGDIEQDENFMSDIVNFGVDLQRQEKRMRLATEVELTLPTGQQINALSIDISNSGIKLKVPSAFSYHLGEVVQARFIKLAERCAIHQLADANNYRVLGVDLCPENPSIRWLRLLKLSENDYMDHAIRKLLKGTAKKALHDKQDRIIRVKAGGYEHVHLRNSANLPLFFSGTELKFTMLTDNNLPIWRYWHDERNQQNFGSLFNPSRIKSLIHDGVRSSSNVIYAFKHDYKQKDLFYSLMLPESNIQERKLFWHMGARKDSWKVFRIHVYELLDEEISRMAKADPNHTQEMLSITHMVLLVELSNKDTASDYLLTEKPNLPTSALNRFRHSRNITGSPNAIYFDARSRRKEPRFEFNTPVTLNFKNGSVRGTTLNFSNRGMSVKLAKPLEQRCGDIAEVHFLELQKYNAKINLSSLPYSAVRIEPNYQVMHFSIQETEDTNNSLKFLRSLIAHNKNKLVEKEEQLPNPNLLQSIHQSLLSRIACIPYFVERKEHSLRPRSVGVNFPLGRVGQLLHALGTRDKFSLDTLLKGRSNRLMASPMKARDNTTPVYHEVYLLVEKNGDHIVNIESKIFEDFENAQSRIHFVKKAKMVGLFYAIRISASPVNKVMTELLRRELEEIAVDAIHHARSLENEFSGLIGYGEIVDITEEVLVRLELT</sequence>
<dbReference type="InterPro" id="IPR009875">
    <property type="entry name" value="PilZ_domain"/>
</dbReference>
<dbReference type="RefSeq" id="WP_205159824.1">
    <property type="nucleotide sequence ID" value="NZ_JAFEUM010000010.1"/>
</dbReference>
<dbReference type="EMBL" id="JAFEUM010000010">
    <property type="protein sequence ID" value="MBM7038372.1"/>
    <property type="molecule type" value="Genomic_DNA"/>
</dbReference>
<name>A0ABS2HQJ6_9VIBR</name>
<dbReference type="SUPFAM" id="SSF141371">
    <property type="entry name" value="PilZ domain-like"/>
    <property type="match status" value="1"/>
</dbReference>
<gene>
    <name evidence="2" type="ORF">JQC93_18490</name>
</gene>
<dbReference type="Proteomes" id="UP000809621">
    <property type="component" value="Unassembled WGS sequence"/>
</dbReference>
<keyword evidence="3" id="KW-1185">Reference proteome</keyword>
<evidence type="ECO:0000259" key="1">
    <source>
        <dbReference type="Pfam" id="PF07238"/>
    </source>
</evidence>
<accession>A0ABS2HQJ6</accession>
<evidence type="ECO:0000313" key="3">
    <source>
        <dbReference type="Proteomes" id="UP000809621"/>
    </source>
</evidence>
<comment type="caution">
    <text evidence="2">The sequence shown here is derived from an EMBL/GenBank/DDBJ whole genome shotgun (WGS) entry which is preliminary data.</text>
</comment>
<organism evidence="2 3">
    <name type="scientific">Vibrio ulleungensis</name>
    <dbReference type="NCBI Taxonomy" id="2807619"/>
    <lineage>
        <taxon>Bacteria</taxon>
        <taxon>Pseudomonadati</taxon>
        <taxon>Pseudomonadota</taxon>
        <taxon>Gammaproteobacteria</taxon>
        <taxon>Vibrionales</taxon>
        <taxon>Vibrionaceae</taxon>
        <taxon>Vibrio</taxon>
    </lineage>
</organism>
<evidence type="ECO:0000313" key="2">
    <source>
        <dbReference type="EMBL" id="MBM7038372.1"/>
    </source>
</evidence>
<proteinExistence type="predicted"/>
<feature type="domain" description="PilZ" evidence="1">
    <location>
        <begin position="144"/>
        <end position="199"/>
    </location>
</feature>
<protein>
    <submittedName>
        <fullName evidence="2">PilZ domain-containing protein</fullName>
    </submittedName>
</protein>